<dbReference type="STRING" id="1236989.JCM15548_12135"/>
<proteinExistence type="predicted"/>
<reference evidence="2 3" key="1">
    <citation type="journal article" date="2015" name="Microbes Environ.">
        <title>Distribution and evolution of nitrogen fixation genes in the phylum bacteroidetes.</title>
        <authorList>
            <person name="Inoue J."/>
            <person name="Oshima K."/>
            <person name="Suda W."/>
            <person name="Sakamoto M."/>
            <person name="Iino T."/>
            <person name="Noda S."/>
            <person name="Hongoh Y."/>
            <person name="Hattori M."/>
            <person name="Ohkuma M."/>
        </authorList>
    </citation>
    <scope>NUCLEOTIDE SEQUENCE [LARGE SCALE GENOMIC DNA]</scope>
    <source>
        <strain evidence="2">JCM 15548</strain>
    </source>
</reference>
<dbReference type="SUPFAM" id="SSF69572">
    <property type="entry name" value="Activating enzymes of the ubiquitin-like proteins"/>
    <property type="match status" value="1"/>
</dbReference>
<comment type="caution">
    <text evidence="2">The sequence shown here is derived from an EMBL/GenBank/DDBJ whole genome shotgun (WGS) entry which is preliminary data.</text>
</comment>
<dbReference type="PANTHER" id="PTHR43267:SF1">
    <property type="entry name" value="TRNA THREONYLCARBAMOYLADENOSINE DEHYDRATASE"/>
    <property type="match status" value="1"/>
</dbReference>
<dbReference type="Proteomes" id="UP000032900">
    <property type="component" value="Unassembled WGS sequence"/>
</dbReference>
<dbReference type="AlphaFoldDB" id="A0A0E9LYH5"/>
<dbReference type="GO" id="GO:0061503">
    <property type="term" value="F:tRNA threonylcarbamoyladenosine dehydratase"/>
    <property type="evidence" value="ECO:0007669"/>
    <property type="project" value="TreeGrafter"/>
</dbReference>
<feature type="domain" description="THIF-type NAD/FAD binding fold" evidence="1">
    <location>
        <begin position="10"/>
        <end position="171"/>
    </location>
</feature>
<dbReference type="InterPro" id="IPR000594">
    <property type="entry name" value="ThiF_NAD_FAD-bd"/>
</dbReference>
<dbReference type="InterPro" id="IPR035985">
    <property type="entry name" value="Ubiquitin-activating_enz"/>
</dbReference>
<keyword evidence="3" id="KW-1185">Reference proteome</keyword>
<gene>
    <name evidence="2" type="ORF">JCM15548_12135</name>
</gene>
<dbReference type="GO" id="GO:0008641">
    <property type="term" value="F:ubiquitin-like modifier activating enzyme activity"/>
    <property type="evidence" value="ECO:0007669"/>
    <property type="project" value="InterPro"/>
</dbReference>
<name>A0A0E9LYH5_9BACT</name>
<dbReference type="Gene3D" id="3.40.50.720">
    <property type="entry name" value="NAD(P)-binding Rossmann-like Domain"/>
    <property type="match status" value="1"/>
</dbReference>
<dbReference type="InterPro" id="IPR045886">
    <property type="entry name" value="ThiF/MoeB/HesA"/>
</dbReference>
<evidence type="ECO:0000313" key="3">
    <source>
        <dbReference type="Proteomes" id="UP000032900"/>
    </source>
</evidence>
<dbReference type="GO" id="GO:0061504">
    <property type="term" value="P:cyclic threonylcarbamoyladenosine biosynthetic process"/>
    <property type="evidence" value="ECO:0007669"/>
    <property type="project" value="TreeGrafter"/>
</dbReference>
<dbReference type="EMBL" id="BAZW01000015">
    <property type="protein sequence ID" value="GAO29900.1"/>
    <property type="molecule type" value="Genomic_DNA"/>
</dbReference>
<accession>A0A0E9LYH5</accession>
<evidence type="ECO:0000259" key="1">
    <source>
        <dbReference type="Pfam" id="PF00899"/>
    </source>
</evidence>
<sequence>MPALSSTEDQLKVDVMARRLLDINPYIKINKIDFFIKQELIPQVLNQKLDYVVDAIDSLSPKVFLIVHTLQKEIPLISSMGAGGKMDPMQVKMADISESYNCKLARMIRKRLTKFGIKKGFEVVFSPEAVNKDHVIFVEDEQNKKTTVGTISYMPALFGIMTASQVIRKLSE</sequence>
<evidence type="ECO:0000313" key="2">
    <source>
        <dbReference type="EMBL" id="GAO29900.1"/>
    </source>
</evidence>
<organism evidence="2 3">
    <name type="scientific">Geofilum rubicundum JCM 15548</name>
    <dbReference type="NCBI Taxonomy" id="1236989"/>
    <lineage>
        <taxon>Bacteria</taxon>
        <taxon>Pseudomonadati</taxon>
        <taxon>Bacteroidota</taxon>
        <taxon>Bacteroidia</taxon>
        <taxon>Marinilabiliales</taxon>
        <taxon>Marinilabiliaceae</taxon>
        <taxon>Geofilum</taxon>
    </lineage>
</organism>
<dbReference type="PANTHER" id="PTHR43267">
    <property type="entry name" value="TRNA THREONYLCARBAMOYLADENOSINE DEHYDRATASE"/>
    <property type="match status" value="1"/>
</dbReference>
<protein>
    <submittedName>
        <fullName evidence="2">HesA/MoeB/ThiF family protein</fullName>
    </submittedName>
</protein>
<dbReference type="Pfam" id="PF00899">
    <property type="entry name" value="ThiF"/>
    <property type="match status" value="1"/>
</dbReference>